<proteinExistence type="predicted"/>
<sequence>MQLVAGANVALTDSIIEISLKTSVASHLELDLTAYLLDRDSLKVRGDADMIFYGQKHTANRSVELIEATQKSPYLAQVKVNTALLDQQIGKIALCISLNEPHALNQLQPLQIELKSAQQVVTSDIVFSNKTEKALILAEIYQHQGKWKYRFVDQGFNGGLKPLAENYGVVVAEPTQAPPTPPSPQSSSHSNQQIPPHSPNTSSSTTNQPSKTINLSKVTLDKQNSSIQLTKKGQGFGRIVVNLNWSKATDNKQAGFFNKLLNNKPIDLDLGAMVRLKNGDIDLVQPLGNAFGQYDRTPFLKLQGDDRTGAATEGENLFINGDQWQQIDRIIIYTYIYQGVPNWAATDAVVSISLPDQPPIEVRLTEGGRLGTCAIVELVNQQGTIQANREVRYFKDQLELDRHYGFGFNWSRGSKD</sequence>
<feature type="domain" description="TerD" evidence="3">
    <location>
        <begin position="2"/>
        <end position="167"/>
    </location>
</feature>
<gene>
    <name evidence="4" type="ORF">EC844_11359</name>
</gene>
<dbReference type="InterPro" id="IPR003325">
    <property type="entry name" value="TerD"/>
</dbReference>
<dbReference type="Gene3D" id="2.60.60.30">
    <property type="entry name" value="sav2460 like domains"/>
    <property type="match status" value="2"/>
</dbReference>
<dbReference type="InterPro" id="IPR051324">
    <property type="entry name" value="Stress/Tellurium_Resist"/>
</dbReference>
<comment type="caution">
    <text evidence="4">The sequence shown here is derived from an EMBL/GenBank/DDBJ whole genome shotgun (WGS) entry which is preliminary data.</text>
</comment>
<name>A0A4R1XSD2_ACICA</name>
<keyword evidence="5" id="KW-1185">Reference proteome</keyword>
<dbReference type="EMBL" id="SLVJ01000013">
    <property type="protein sequence ID" value="TCM66459.1"/>
    <property type="molecule type" value="Genomic_DNA"/>
</dbReference>
<accession>A0A4R1XSD2</accession>
<feature type="region of interest" description="Disordered" evidence="2">
    <location>
        <begin position="173"/>
        <end position="210"/>
    </location>
</feature>
<dbReference type="PIRSF" id="PIRSF037118">
    <property type="entry name" value="Tellurite_resistance_TerA"/>
    <property type="match status" value="1"/>
</dbReference>
<dbReference type="PANTHER" id="PTHR32097:SF3">
    <property type="entry name" value="TELLURITE RESISTANCE PROTEIN"/>
    <property type="match status" value="1"/>
</dbReference>
<evidence type="ECO:0000259" key="3">
    <source>
        <dbReference type="Pfam" id="PF02342"/>
    </source>
</evidence>
<dbReference type="CDD" id="cd06974">
    <property type="entry name" value="TerD_like"/>
    <property type="match status" value="2"/>
</dbReference>
<protein>
    <submittedName>
        <fullName evidence="4">Tellurite resistance protein TerA</fullName>
    </submittedName>
</protein>
<dbReference type="InterPro" id="IPR017115">
    <property type="entry name" value="Tellurite_resistance_TerA"/>
</dbReference>
<dbReference type="AlphaFoldDB" id="A0A4R1XSD2"/>
<organism evidence="4 5">
    <name type="scientific">Acinetobacter calcoaceticus</name>
    <dbReference type="NCBI Taxonomy" id="471"/>
    <lineage>
        <taxon>Bacteria</taxon>
        <taxon>Pseudomonadati</taxon>
        <taxon>Pseudomonadota</taxon>
        <taxon>Gammaproteobacteria</taxon>
        <taxon>Moraxellales</taxon>
        <taxon>Moraxellaceae</taxon>
        <taxon>Acinetobacter</taxon>
        <taxon>Acinetobacter calcoaceticus/baumannii complex</taxon>
    </lineage>
</organism>
<keyword evidence="1" id="KW-0778">Tellurium resistance</keyword>
<dbReference type="PANTHER" id="PTHR32097">
    <property type="entry name" value="CAMP-BINDING PROTEIN 1-RELATED"/>
    <property type="match status" value="1"/>
</dbReference>
<evidence type="ECO:0000313" key="4">
    <source>
        <dbReference type="EMBL" id="TCM66459.1"/>
    </source>
</evidence>
<evidence type="ECO:0000256" key="2">
    <source>
        <dbReference type="SAM" id="MobiDB-lite"/>
    </source>
</evidence>
<evidence type="ECO:0000256" key="1">
    <source>
        <dbReference type="ARBA" id="ARBA00022686"/>
    </source>
</evidence>
<dbReference type="GO" id="GO:0046690">
    <property type="term" value="P:response to tellurium ion"/>
    <property type="evidence" value="ECO:0007669"/>
    <property type="project" value="UniProtKB-KW"/>
</dbReference>
<dbReference type="Pfam" id="PF02342">
    <property type="entry name" value="TerD"/>
    <property type="match status" value="1"/>
</dbReference>
<reference evidence="4 5" key="1">
    <citation type="submission" date="2019-03" db="EMBL/GenBank/DDBJ databases">
        <title>Genomic analyses of the natural microbiome of Caenorhabditis elegans.</title>
        <authorList>
            <person name="Samuel B."/>
        </authorList>
    </citation>
    <scope>NUCLEOTIDE SEQUENCE [LARGE SCALE GENOMIC DNA]</scope>
    <source>
        <strain evidence="4 5">JUb89</strain>
    </source>
</reference>
<evidence type="ECO:0000313" key="5">
    <source>
        <dbReference type="Proteomes" id="UP000294963"/>
    </source>
</evidence>
<feature type="compositionally biased region" description="Low complexity" evidence="2">
    <location>
        <begin position="185"/>
        <end position="210"/>
    </location>
</feature>
<dbReference type="Proteomes" id="UP000294963">
    <property type="component" value="Unassembled WGS sequence"/>
</dbReference>